<protein>
    <submittedName>
        <fullName evidence="2">Uncharacterized protein</fullName>
    </submittedName>
</protein>
<proteinExistence type="predicted"/>
<sequence>LPTSPSSIGGTSSARRLHHHHHYNQQQHHVFKPNIKHELTDRLPMSHNIFTPQSFGGASSSSCSSSGLPQLHVSDCSTGSIQPHNTIT</sequence>
<name>A0A0B7C424_9EUPU</name>
<dbReference type="AlphaFoldDB" id="A0A0B7C424"/>
<feature type="region of interest" description="Disordered" evidence="1">
    <location>
        <begin position="1"/>
        <end position="31"/>
    </location>
</feature>
<feature type="non-terminal residue" evidence="2">
    <location>
        <position position="1"/>
    </location>
</feature>
<evidence type="ECO:0000256" key="1">
    <source>
        <dbReference type="SAM" id="MobiDB-lite"/>
    </source>
</evidence>
<feature type="compositionally biased region" description="Low complexity" evidence="1">
    <location>
        <begin position="1"/>
        <end position="13"/>
    </location>
</feature>
<gene>
    <name evidence="2" type="primary">ORF223178</name>
</gene>
<evidence type="ECO:0000313" key="2">
    <source>
        <dbReference type="EMBL" id="CEL00229.1"/>
    </source>
</evidence>
<reference evidence="2" key="1">
    <citation type="submission" date="2014-12" db="EMBL/GenBank/DDBJ databases">
        <title>Insight into the proteome of Arion vulgaris.</title>
        <authorList>
            <person name="Aradska J."/>
            <person name="Bulat T."/>
            <person name="Smidak R."/>
            <person name="Sarate P."/>
            <person name="Gangsoo J."/>
            <person name="Sialana F."/>
            <person name="Bilban M."/>
            <person name="Lubec G."/>
        </authorList>
    </citation>
    <scope>NUCLEOTIDE SEQUENCE</scope>
    <source>
        <tissue evidence="2">Skin</tissue>
    </source>
</reference>
<feature type="region of interest" description="Disordered" evidence="1">
    <location>
        <begin position="47"/>
        <end position="68"/>
    </location>
</feature>
<organism evidence="2">
    <name type="scientific">Arion vulgaris</name>
    <dbReference type="NCBI Taxonomy" id="1028688"/>
    <lineage>
        <taxon>Eukaryota</taxon>
        <taxon>Metazoa</taxon>
        <taxon>Spiralia</taxon>
        <taxon>Lophotrochozoa</taxon>
        <taxon>Mollusca</taxon>
        <taxon>Gastropoda</taxon>
        <taxon>Heterobranchia</taxon>
        <taxon>Euthyneura</taxon>
        <taxon>Panpulmonata</taxon>
        <taxon>Eupulmonata</taxon>
        <taxon>Stylommatophora</taxon>
        <taxon>Helicina</taxon>
        <taxon>Arionoidea</taxon>
        <taxon>Arionidae</taxon>
        <taxon>Arion</taxon>
    </lineage>
</organism>
<accession>A0A0B7C424</accession>
<feature type="compositionally biased region" description="Low complexity" evidence="1">
    <location>
        <begin position="54"/>
        <end position="67"/>
    </location>
</feature>
<dbReference type="EMBL" id="HACG01053358">
    <property type="protein sequence ID" value="CEL00229.1"/>
    <property type="molecule type" value="Transcribed_RNA"/>
</dbReference>
<feature type="non-terminal residue" evidence="2">
    <location>
        <position position="88"/>
    </location>
</feature>